<dbReference type="OrthoDB" id="6516688at2759"/>
<feature type="compositionally biased region" description="Polar residues" evidence="1">
    <location>
        <begin position="64"/>
        <end position="75"/>
    </location>
</feature>
<reference evidence="2 3" key="1">
    <citation type="journal article" date="2017" name="Gigascience">
        <title>Draft genome of the honey bee ectoparasitic mite, Tropilaelaps mercedesae, is shaped by the parasitic life history.</title>
        <authorList>
            <person name="Dong X."/>
            <person name="Armstrong S.D."/>
            <person name="Xia D."/>
            <person name="Makepeace B.L."/>
            <person name="Darby A.C."/>
            <person name="Kadowaki T."/>
        </authorList>
    </citation>
    <scope>NUCLEOTIDE SEQUENCE [LARGE SCALE GENOMIC DNA]</scope>
    <source>
        <strain evidence="2">Wuxi-XJTLU</strain>
    </source>
</reference>
<evidence type="ECO:0000313" key="3">
    <source>
        <dbReference type="Proteomes" id="UP000192247"/>
    </source>
</evidence>
<organism evidence="2 3">
    <name type="scientific">Tropilaelaps mercedesae</name>
    <dbReference type="NCBI Taxonomy" id="418985"/>
    <lineage>
        <taxon>Eukaryota</taxon>
        <taxon>Metazoa</taxon>
        <taxon>Ecdysozoa</taxon>
        <taxon>Arthropoda</taxon>
        <taxon>Chelicerata</taxon>
        <taxon>Arachnida</taxon>
        <taxon>Acari</taxon>
        <taxon>Parasitiformes</taxon>
        <taxon>Mesostigmata</taxon>
        <taxon>Gamasina</taxon>
        <taxon>Dermanyssoidea</taxon>
        <taxon>Laelapidae</taxon>
        <taxon>Tropilaelaps</taxon>
    </lineage>
</organism>
<dbReference type="AlphaFoldDB" id="A0A1V9XN89"/>
<comment type="caution">
    <text evidence="2">The sequence shown here is derived from an EMBL/GenBank/DDBJ whole genome shotgun (WGS) entry which is preliminary data.</text>
</comment>
<feature type="region of interest" description="Disordered" evidence="1">
    <location>
        <begin position="64"/>
        <end position="95"/>
    </location>
</feature>
<feature type="non-terminal residue" evidence="2">
    <location>
        <position position="95"/>
    </location>
</feature>
<accession>A0A1V9XN89</accession>
<feature type="compositionally biased region" description="Low complexity" evidence="1">
    <location>
        <begin position="76"/>
        <end position="87"/>
    </location>
</feature>
<proteinExistence type="predicted"/>
<sequence length="95" mass="10348">GGELQDRLIPVPYSKTATDQAGNHPALTKQVSECERNNQQLFADKAQTTTTTITTVLQSTLRAPSGLVRNNNSQETPLTLSNTSLSLAPQPPWRM</sequence>
<protein>
    <submittedName>
        <fullName evidence="2">Uncharacterized protein</fullName>
    </submittedName>
</protein>
<gene>
    <name evidence="2" type="ORF">BIW11_08748</name>
</gene>
<evidence type="ECO:0000313" key="2">
    <source>
        <dbReference type="EMBL" id="OQR74946.1"/>
    </source>
</evidence>
<name>A0A1V9XN89_9ACAR</name>
<feature type="non-terminal residue" evidence="2">
    <location>
        <position position="1"/>
    </location>
</feature>
<keyword evidence="3" id="KW-1185">Reference proteome</keyword>
<dbReference type="EMBL" id="MNPL01007124">
    <property type="protein sequence ID" value="OQR74946.1"/>
    <property type="molecule type" value="Genomic_DNA"/>
</dbReference>
<dbReference type="InParanoid" id="A0A1V9XN89"/>
<evidence type="ECO:0000256" key="1">
    <source>
        <dbReference type="SAM" id="MobiDB-lite"/>
    </source>
</evidence>
<dbReference type="Proteomes" id="UP000192247">
    <property type="component" value="Unassembled WGS sequence"/>
</dbReference>